<name>A0A448XJL0_9PLAT</name>
<gene>
    <name evidence="1" type="ORF">PXEA_LOCUS31678</name>
</gene>
<proteinExistence type="predicted"/>
<dbReference type="EMBL" id="CAAALY010257317">
    <property type="protein sequence ID" value="VEL38238.1"/>
    <property type="molecule type" value="Genomic_DNA"/>
</dbReference>
<dbReference type="AlphaFoldDB" id="A0A448XJL0"/>
<evidence type="ECO:0000313" key="1">
    <source>
        <dbReference type="EMBL" id="VEL38238.1"/>
    </source>
</evidence>
<sequence length="70" mass="7861">MRGEHLRHSAGSHDTCTDTKTCWQPQVRRRAPSSTYRLATSRAETRDVTTTAEVINSLDNDTTTGEVNRL</sequence>
<dbReference type="Proteomes" id="UP000784294">
    <property type="component" value="Unassembled WGS sequence"/>
</dbReference>
<keyword evidence="2" id="KW-1185">Reference proteome</keyword>
<evidence type="ECO:0000313" key="2">
    <source>
        <dbReference type="Proteomes" id="UP000784294"/>
    </source>
</evidence>
<protein>
    <submittedName>
        <fullName evidence="1">Uncharacterized protein</fullName>
    </submittedName>
</protein>
<organism evidence="1 2">
    <name type="scientific">Protopolystoma xenopodis</name>
    <dbReference type="NCBI Taxonomy" id="117903"/>
    <lineage>
        <taxon>Eukaryota</taxon>
        <taxon>Metazoa</taxon>
        <taxon>Spiralia</taxon>
        <taxon>Lophotrochozoa</taxon>
        <taxon>Platyhelminthes</taxon>
        <taxon>Monogenea</taxon>
        <taxon>Polyopisthocotylea</taxon>
        <taxon>Polystomatidea</taxon>
        <taxon>Polystomatidae</taxon>
        <taxon>Protopolystoma</taxon>
    </lineage>
</organism>
<comment type="caution">
    <text evidence="1">The sequence shown here is derived from an EMBL/GenBank/DDBJ whole genome shotgun (WGS) entry which is preliminary data.</text>
</comment>
<reference evidence="1" key="1">
    <citation type="submission" date="2018-11" db="EMBL/GenBank/DDBJ databases">
        <authorList>
            <consortium name="Pathogen Informatics"/>
        </authorList>
    </citation>
    <scope>NUCLEOTIDE SEQUENCE</scope>
</reference>
<accession>A0A448XJL0</accession>